<evidence type="ECO:0000313" key="5">
    <source>
        <dbReference type="EMBL" id="MBD3845377.1"/>
    </source>
</evidence>
<keyword evidence="6" id="KW-1185">Reference proteome</keyword>
<evidence type="ECO:0000256" key="3">
    <source>
        <dbReference type="ARBA" id="ARBA00022679"/>
    </source>
</evidence>
<name>A0A927E7D4_9HYPH</name>
<dbReference type="AlphaFoldDB" id="A0A927E7D4"/>
<reference evidence="5" key="1">
    <citation type="submission" date="2020-09" db="EMBL/GenBank/DDBJ databases">
        <title>Bosea spartocytisi sp. nov. a root nodule endophyte of Spartocytisus supranubius in the high mountain ecosystem fo the Teide National Park (Canary Islands, Spain).</title>
        <authorList>
            <person name="Pulido-Suarez L."/>
            <person name="Peix A."/>
            <person name="Igual J.M."/>
            <person name="Socas-Perez N."/>
            <person name="Velazquez E."/>
            <person name="Flores-Felix J.D."/>
            <person name="Leon-Barrios M."/>
        </authorList>
    </citation>
    <scope>NUCLEOTIDE SEQUENCE</scope>
    <source>
        <strain evidence="5">SSUT16</strain>
    </source>
</reference>
<dbReference type="Proteomes" id="UP000619295">
    <property type="component" value="Unassembled WGS sequence"/>
</dbReference>
<accession>A0A927E7D4</accession>
<dbReference type="InterPro" id="IPR001296">
    <property type="entry name" value="Glyco_trans_1"/>
</dbReference>
<gene>
    <name evidence="5" type="ORF">IED13_06695</name>
</gene>
<dbReference type="Pfam" id="PF00534">
    <property type="entry name" value="Glycos_transf_1"/>
    <property type="match status" value="1"/>
</dbReference>
<dbReference type="GO" id="GO:0016757">
    <property type="term" value="F:glycosyltransferase activity"/>
    <property type="evidence" value="ECO:0007669"/>
    <property type="project" value="UniProtKB-KW"/>
</dbReference>
<comment type="caution">
    <text evidence="5">The sequence shown here is derived from an EMBL/GenBank/DDBJ whole genome shotgun (WGS) entry which is preliminary data.</text>
</comment>
<dbReference type="EMBL" id="JACXWY010000003">
    <property type="protein sequence ID" value="MBD3845377.1"/>
    <property type="molecule type" value="Genomic_DNA"/>
</dbReference>
<sequence length="455" mass="49948">MRCRNPACSKDQQGGRSVHFQSVQTDPRTGAGKASQFHYALNFRDLSSFHPEWLGRAFPIATLSRTDRRGLERNWIVTLRIACIHQGYELYGSDRSFAESVAALRQAYPSAEIEVVLPRDGPIRRLLEGNASRIVVEPLWVLRRKDLPRLVATAPIALPRAIFRAARRFRRSDLVYINTSVIVDHVLAARFFPGKALQHIHEIPEGATRTLLRRLILWGRARLIFNSRATREAFEAPPGIPSDVIYNGVAGPADWAPTDYDGQRSLRVLMLGRINRIKGQEVLLAALASLPPEIRDRIETRIVGSAFEDPGLEIALREAVTSAGLASHVSVEPFLDDPTPLYRWADIVTVPSRRPESLGRVAIEAMAFGRPPLASAIGGLREVVADGVTGRLLPPGDADALAQALAAIVSHPKALAPMAQAGRERFNALFSEQAVAQAIAAVAADILRQGSSRPR</sequence>
<feature type="domain" description="Glycosyl transferase family 1" evidence="4">
    <location>
        <begin position="267"/>
        <end position="425"/>
    </location>
</feature>
<dbReference type="CDD" id="cd03801">
    <property type="entry name" value="GT4_PimA-like"/>
    <property type="match status" value="1"/>
</dbReference>
<keyword evidence="3" id="KW-0808">Transferase</keyword>
<protein>
    <submittedName>
        <fullName evidence="5">Glycosyltransferase family 4 protein</fullName>
    </submittedName>
</protein>
<comment type="similarity">
    <text evidence="1">Belongs to the glycosyltransferase group 1 family. Glycosyltransferase 4 subfamily.</text>
</comment>
<organism evidence="5 6">
    <name type="scientific">Bosea spartocytisi</name>
    <dbReference type="NCBI Taxonomy" id="2773451"/>
    <lineage>
        <taxon>Bacteria</taxon>
        <taxon>Pseudomonadati</taxon>
        <taxon>Pseudomonadota</taxon>
        <taxon>Alphaproteobacteria</taxon>
        <taxon>Hyphomicrobiales</taxon>
        <taxon>Boseaceae</taxon>
        <taxon>Bosea</taxon>
    </lineage>
</organism>
<evidence type="ECO:0000256" key="2">
    <source>
        <dbReference type="ARBA" id="ARBA00022676"/>
    </source>
</evidence>
<dbReference type="PANTHER" id="PTHR12526">
    <property type="entry name" value="GLYCOSYLTRANSFERASE"/>
    <property type="match status" value="1"/>
</dbReference>
<keyword evidence="2" id="KW-0328">Glycosyltransferase</keyword>
<evidence type="ECO:0000259" key="4">
    <source>
        <dbReference type="Pfam" id="PF00534"/>
    </source>
</evidence>
<evidence type="ECO:0000256" key="1">
    <source>
        <dbReference type="ARBA" id="ARBA00009481"/>
    </source>
</evidence>
<dbReference type="PANTHER" id="PTHR12526:SF640">
    <property type="entry name" value="COLANIC ACID BIOSYNTHESIS GLYCOSYLTRANSFERASE WCAL-RELATED"/>
    <property type="match status" value="1"/>
</dbReference>
<evidence type="ECO:0000313" key="6">
    <source>
        <dbReference type="Proteomes" id="UP000619295"/>
    </source>
</evidence>
<dbReference type="SUPFAM" id="SSF53756">
    <property type="entry name" value="UDP-Glycosyltransferase/glycogen phosphorylase"/>
    <property type="match status" value="1"/>
</dbReference>
<dbReference type="Gene3D" id="3.40.50.2000">
    <property type="entry name" value="Glycogen Phosphorylase B"/>
    <property type="match status" value="2"/>
</dbReference>
<proteinExistence type="inferred from homology"/>